<organism evidence="4">
    <name type="scientific">Limosilactobacillus fermentum</name>
    <name type="common">Lactobacillus fermentum</name>
    <dbReference type="NCBI Taxonomy" id="1613"/>
    <lineage>
        <taxon>Bacteria</taxon>
        <taxon>Bacillati</taxon>
        <taxon>Bacillota</taxon>
        <taxon>Bacilli</taxon>
        <taxon>Lactobacillales</taxon>
        <taxon>Lactobacillaceae</taxon>
        <taxon>Limosilactobacillus</taxon>
    </lineage>
</organism>
<reference evidence="4" key="1">
    <citation type="journal article" date="2003" name="Plasmid">
        <title>Sequence and genetic organization of the 19.3-kb erythromycin- and dalfopristin-resistance plasmid pLME300 from Lactobacillus fermentum ROT1.</title>
        <authorList>
            <person name="Gfeller K."/>
            <person name="Roth M."/>
            <person name="Meile L."/>
            <person name="Teuber M."/>
        </authorList>
    </citation>
    <scope>NUCLEOTIDE SEQUENCE [LARGE SCALE GENOMIC DNA]</scope>
    <source>
        <strain evidence="4">ROT1</strain>
        <plasmid evidence="4">pLME300</plasmid>
    </source>
</reference>
<geneLocation type="plasmid" evidence="4">
    <name>pLME300</name>
</geneLocation>
<keyword evidence="3" id="KW-0472">Membrane</keyword>
<keyword evidence="3" id="KW-1133">Transmembrane helix</keyword>
<dbReference type="AlphaFoldDB" id="Q84EV7"/>
<evidence type="ECO:0000256" key="2">
    <source>
        <dbReference type="SAM" id="MobiDB-lite"/>
    </source>
</evidence>
<dbReference type="EMBL" id="AJ488494">
    <property type="protein sequence ID" value="CAD59911.1"/>
    <property type="molecule type" value="Genomic_DNA"/>
</dbReference>
<feature type="region of interest" description="Disordered" evidence="2">
    <location>
        <begin position="1"/>
        <end position="50"/>
    </location>
</feature>
<accession>Q84EV7</accession>
<evidence type="ECO:0000256" key="1">
    <source>
        <dbReference type="SAM" id="Coils"/>
    </source>
</evidence>
<evidence type="ECO:0000313" key="4">
    <source>
        <dbReference type="EMBL" id="CAD59911.1"/>
    </source>
</evidence>
<keyword evidence="1" id="KW-0175">Coiled coil</keyword>
<evidence type="ECO:0000256" key="3">
    <source>
        <dbReference type="SAM" id="Phobius"/>
    </source>
</evidence>
<keyword evidence="3" id="KW-0812">Transmembrane</keyword>
<protein>
    <submittedName>
        <fullName evidence="4">Uncharacterized protein</fullName>
    </submittedName>
</protein>
<sequence length="316" mass="35216">MSETKKNENNWPKLKQGLPKQGPKSPDNVKSTSSTFGNLQPPKLKNNVSNNKLSEKLDKLIANSPTESTLSQLSTKKDLENVQNNVSVQNSKMQSHLEAKMQDQTSKLLSTASDTRDIVYNEGLKDNLKGANQRIDALQKRMDNSTRNMSDIAKRNDAMSADFRQIGETLNQSTQAINANSSWLKRVIDNGFYVTTKQVTQSVAREFEEIIGKPLDSFLTDAIQQKLNAELHSSISQTNQARDDVQVLANNVEAATQQNMEIIKSLKESINLWIIEFSIILGATLATPGLWKILMLLATSLGAIVFNNHLDKETQE</sequence>
<name>Q84EV7_LIMFE</name>
<feature type="coiled-coil region" evidence="1">
    <location>
        <begin position="121"/>
        <end position="155"/>
    </location>
</feature>
<feature type="compositionally biased region" description="Polar residues" evidence="2">
    <location>
        <begin position="28"/>
        <end position="38"/>
    </location>
</feature>
<keyword evidence="4" id="KW-0614">Plasmid</keyword>
<feature type="transmembrane region" description="Helical" evidence="3">
    <location>
        <begin position="270"/>
        <end position="287"/>
    </location>
</feature>
<proteinExistence type="predicted"/>